<organism evidence="2 3">
    <name type="scientific">Bosea vaviloviae</name>
    <dbReference type="NCBI Taxonomy" id="1526658"/>
    <lineage>
        <taxon>Bacteria</taxon>
        <taxon>Pseudomonadati</taxon>
        <taxon>Pseudomonadota</taxon>
        <taxon>Alphaproteobacteria</taxon>
        <taxon>Hyphomicrobiales</taxon>
        <taxon>Boseaceae</taxon>
        <taxon>Bosea</taxon>
    </lineage>
</organism>
<reference evidence="2 3" key="1">
    <citation type="journal article" date="2015" name="Antonie Van Leeuwenhoek">
        <title>Bosea vaviloviae sp. nov., a new species of slow-growing rhizobia isolated from nodules of the relict species Vavilovia formosa (Stev.) Fed.</title>
        <authorList>
            <person name="Safronova V.I."/>
            <person name="Kuznetsova I.G."/>
            <person name="Sazanova A.L."/>
            <person name="Kimeklis A.K."/>
            <person name="Belimov A.A."/>
            <person name="Andronov E.E."/>
            <person name="Pinaev A.G."/>
            <person name="Chizhevskaya E.P."/>
            <person name="Pukhaev A.R."/>
            <person name="Popov K.P."/>
            <person name="Willems A."/>
            <person name="Tikhonovich I.A."/>
        </authorList>
    </citation>
    <scope>NUCLEOTIDE SEQUENCE [LARGE SCALE GENOMIC DNA]</scope>
    <source>
        <strain evidence="2 3">Vaf18</strain>
    </source>
</reference>
<dbReference type="STRING" id="1526658.BHK69_00670"/>
<proteinExistence type="predicted"/>
<evidence type="ECO:0000313" key="3">
    <source>
        <dbReference type="Proteomes" id="UP000094969"/>
    </source>
</evidence>
<evidence type="ECO:0000259" key="1">
    <source>
        <dbReference type="Pfam" id="PF08972"/>
    </source>
</evidence>
<protein>
    <recommendedName>
        <fullName evidence="1">DUF1902 domain-containing protein</fullName>
    </recommendedName>
</protein>
<dbReference type="Proteomes" id="UP000094969">
    <property type="component" value="Chromosome"/>
</dbReference>
<feature type="domain" description="DUF1902" evidence="1">
    <location>
        <begin position="24"/>
        <end position="81"/>
    </location>
</feature>
<accession>A0A1D7TVR6</accession>
<dbReference type="AlphaFoldDB" id="A0A1D7TVR6"/>
<sequence length="87" mass="9672">MRFADLRAMVAPRKAAPMAPVKFEVRRDEEADLWYAVSCCDLGIVTEAPTLEGLRERLKQLVPDHLDLDCDCPIELEICTEEPGGAA</sequence>
<dbReference type="EMBL" id="CP017147">
    <property type="protein sequence ID" value="AOO79205.1"/>
    <property type="molecule type" value="Genomic_DNA"/>
</dbReference>
<evidence type="ECO:0000313" key="2">
    <source>
        <dbReference type="EMBL" id="AOO79205.1"/>
    </source>
</evidence>
<dbReference type="Gene3D" id="3.30.2390.10">
    <property type="entry name" value="TTHA1013-like"/>
    <property type="match status" value="1"/>
</dbReference>
<dbReference type="Pfam" id="PF08972">
    <property type="entry name" value="DUF1902"/>
    <property type="match status" value="1"/>
</dbReference>
<name>A0A1D7TVR6_9HYPH</name>
<dbReference type="KEGG" id="bvv:BHK69_00670"/>
<dbReference type="InterPro" id="IPR015066">
    <property type="entry name" value="DUF1902"/>
</dbReference>
<keyword evidence="3" id="KW-1185">Reference proteome</keyword>
<gene>
    <name evidence="2" type="ORF">BHK69_00670</name>
</gene>
<dbReference type="OrthoDB" id="361917at2"/>
<dbReference type="RefSeq" id="WP_069688430.1">
    <property type="nucleotide sequence ID" value="NZ_CP017147.1"/>
</dbReference>